<reference evidence="1 2" key="1">
    <citation type="journal article" date="2024" name="Nat. Commun.">
        <title>Phylogenomics reveals the evolutionary origins of lichenization in chlorophyte algae.</title>
        <authorList>
            <person name="Puginier C."/>
            <person name="Libourel C."/>
            <person name="Otte J."/>
            <person name="Skaloud P."/>
            <person name="Haon M."/>
            <person name="Grisel S."/>
            <person name="Petersen M."/>
            <person name="Berrin J.G."/>
            <person name="Delaux P.M."/>
            <person name="Dal Grande F."/>
            <person name="Keller J."/>
        </authorList>
    </citation>
    <scope>NUCLEOTIDE SEQUENCE [LARGE SCALE GENOMIC DNA]</scope>
    <source>
        <strain evidence="1 2">SAG 2036</strain>
    </source>
</reference>
<dbReference type="AlphaFoldDB" id="A0AAW1NQW2"/>
<organism evidence="1 2">
    <name type="scientific">Symbiochloris irregularis</name>
    <dbReference type="NCBI Taxonomy" id="706552"/>
    <lineage>
        <taxon>Eukaryota</taxon>
        <taxon>Viridiplantae</taxon>
        <taxon>Chlorophyta</taxon>
        <taxon>core chlorophytes</taxon>
        <taxon>Trebouxiophyceae</taxon>
        <taxon>Trebouxiales</taxon>
        <taxon>Trebouxiaceae</taxon>
        <taxon>Symbiochloris</taxon>
    </lineage>
</organism>
<gene>
    <name evidence="1" type="ORF">WJX73_004752</name>
</gene>
<protein>
    <submittedName>
        <fullName evidence="1">Uncharacterized protein</fullName>
    </submittedName>
</protein>
<name>A0AAW1NQW2_9CHLO</name>
<proteinExistence type="predicted"/>
<dbReference type="EMBL" id="JALJOQ010000141">
    <property type="protein sequence ID" value="KAK9794313.1"/>
    <property type="molecule type" value="Genomic_DNA"/>
</dbReference>
<evidence type="ECO:0000313" key="2">
    <source>
        <dbReference type="Proteomes" id="UP001465755"/>
    </source>
</evidence>
<evidence type="ECO:0000313" key="1">
    <source>
        <dbReference type="EMBL" id="KAK9794313.1"/>
    </source>
</evidence>
<dbReference type="Proteomes" id="UP001465755">
    <property type="component" value="Unassembled WGS sequence"/>
</dbReference>
<accession>A0AAW1NQW2</accession>
<keyword evidence="2" id="KW-1185">Reference proteome</keyword>
<comment type="caution">
    <text evidence="1">The sequence shown here is derived from an EMBL/GenBank/DDBJ whole genome shotgun (WGS) entry which is preliminary data.</text>
</comment>
<sequence>MAAWLCKSAIQFLPVRSSCSFTEPGLWQLKRHRFSHCCQHRRQLHASIVAMAKPRKKAAGSKTVKIHCANCRAFLYKYQKDGKGSLVKCWHERIVEDATKDGELSCPECGTEFARPTMVKGRPANKMIGGKVTMQK</sequence>